<dbReference type="InterPro" id="IPR001753">
    <property type="entry name" value="Enoyl-CoA_hydra/iso"/>
</dbReference>
<dbReference type="SUPFAM" id="SSF52096">
    <property type="entry name" value="ClpP/crotonase"/>
    <property type="match status" value="1"/>
</dbReference>
<evidence type="ECO:0000313" key="3">
    <source>
        <dbReference type="Proteomes" id="UP000198634"/>
    </source>
</evidence>
<dbReference type="GO" id="GO:0003824">
    <property type="term" value="F:catalytic activity"/>
    <property type="evidence" value="ECO:0007669"/>
    <property type="project" value="UniProtKB-ARBA"/>
</dbReference>
<dbReference type="Gene3D" id="3.90.226.10">
    <property type="entry name" value="2-enoyl-CoA Hydratase, Chain A, domain 1"/>
    <property type="match status" value="1"/>
</dbReference>
<dbReference type="PANTHER" id="PTHR42964">
    <property type="entry name" value="ENOYL-COA HYDRATASE"/>
    <property type="match status" value="1"/>
</dbReference>
<dbReference type="EMBL" id="FOEP01000002">
    <property type="protein sequence ID" value="SEP85812.1"/>
    <property type="molecule type" value="Genomic_DNA"/>
</dbReference>
<dbReference type="Proteomes" id="UP000198634">
    <property type="component" value="Unassembled WGS sequence"/>
</dbReference>
<accession>A0A1H9B9X7</accession>
<dbReference type="AlphaFoldDB" id="A0A1H9B9X7"/>
<dbReference type="InterPro" id="IPR014748">
    <property type="entry name" value="Enoyl-CoA_hydra_C"/>
</dbReference>
<dbReference type="RefSeq" id="WP_090268634.1">
    <property type="nucleotide sequence ID" value="NZ_FOEP01000002.1"/>
</dbReference>
<proteinExistence type="inferred from homology"/>
<reference evidence="2 3" key="1">
    <citation type="submission" date="2016-10" db="EMBL/GenBank/DDBJ databases">
        <authorList>
            <person name="de Groot N.N."/>
        </authorList>
    </citation>
    <scope>NUCLEOTIDE SEQUENCE [LARGE SCALE GENOMIC DNA]</scope>
    <source>
        <strain evidence="2 3">DSM 22007</strain>
    </source>
</reference>
<dbReference type="GO" id="GO:0008300">
    <property type="term" value="P:isoprenoid catabolic process"/>
    <property type="evidence" value="ECO:0007669"/>
    <property type="project" value="TreeGrafter"/>
</dbReference>
<dbReference type="PANTHER" id="PTHR42964:SF1">
    <property type="entry name" value="POLYKETIDE BIOSYNTHESIS ENOYL-COA HYDRATASE PKSH-RELATED"/>
    <property type="match status" value="1"/>
</dbReference>
<name>A0A1H9B9X7_9RHOB</name>
<evidence type="ECO:0000256" key="1">
    <source>
        <dbReference type="ARBA" id="ARBA00005254"/>
    </source>
</evidence>
<protein>
    <submittedName>
        <fullName evidence="2">Enoyl-CoA hydratase/carnithine racemase</fullName>
    </submittedName>
</protein>
<comment type="similarity">
    <text evidence="1">Belongs to the enoyl-CoA hydratase/isomerase family.</text>
</comment>
<evidence type="ECO:0000313" key="2">
    <source>
        <dbReference type="EMBL" id="SEP85812.1"/>
    </source>
</evidence>
<dbReference type="CDD" id="cd06558">
    <property type="entry name" value="crotonase-like"/>
    <property type="match status" value="1"/>
</dbReference>
<dbReference type="InterPro" id="IPR029045">
    <property type="entry name" value="ClpP/crotonase-like_dom_sf"/>
</dbReference>
<dbReference type="OrthoDB" id="9777711at2"/>
<dbReference type="Pfam" id="PF00378">
    <property type="entry name" value="ECH_1"/>
    <property type="match status" value="1"/>
</dbReference>
<gene>
    <name evidence="2" type="ORF">SAMN04488092_102433</name>
</gene>
<sequence length="258" mass="27093">MSAPAVLHEKRGAAFWITLNRPEKRNAINNDVIAGISAGISAAIADGEVRAIVLTGAGDKAFCAGGDLAPGGGFNFDFSQPQTAYGNLMRQAQNCPLPIIAAVNGVCVAGGMGLLVMVDMAVAAEGARFGLPETKIGLFPMQVLSLMKDLVPMRILREWALSGEPFDAAEAKAAGLLNHIVPQGDLIAKVDDMVAKLASCSPTAQRRGKYAMRALQGMSFDQAIAFTEGQLGLMTLTEDANEGLAAFNEKRKPQFSGN</sequence>
<keyword evidence="3" id="KW-1185">Reference proteome</keyword>
<organism evidence="2 3">
    <name type="scientific">Thalassovita taeanensis</name>
    <dbReference type="NCBI Taxonomy" id="657014"/>
    <lineage>
        <taxon>Bacteria</taxon>
        <taxon>Pseudomonadati</taxon>
        <taxon>Pseudomonadota</taxon>
        <taxon>Alphaproteobacteria</taxon>
        <taxon>Rhodobacterales</taxon>
        <taxon>Roseobacteraceae</taxon>
        <taxon>Thalassovita</taxon>
    </lineage>
</organism>
<dbReference type="InterPro" id="IPR051683">
    <property type="entry name" value="Enoyl-CoA_Hydratase/Isomerase"/>
</dbReference>
<dbReference type="Gene3D" id="1.10.12.10">
    <property type="entry name" value="Lyase 2-enoyl-coa Hydratase, Chain A, domain 2"/>
    <property type="match status" value="1"/>
</dbReference>
<dbReference type="STRING" id="657014.SAMN04488092_102433"/>